<evidence type="ECO:0000259" key="7">
    <source>
        <dbReference type="PROSITE" id="PS51998"/>
    </source>
</evidence>
<dbReference type="PANTHER" id="PTHR13468">
    <property type="entry name" value="DEK PROTEIN"/>
    <property type="match status" value="1"/>
</dbReference>
<dbReference type="SMART" id="SM00513">
    <property type="entry name" value="SAP"/>
    <property type="match status" value="1"/>
</dbReference>
<dbReference type="EMBL" id="JAWDGP010004106">
    <property type="protein sequence ID" value="KAK3767806.1"/>
    <property type="molecule type" value="Genomic_DNA"/>
</dbReference>
<dbReference type="GO" id="GO:2000779">
    <property type="term" value="P:regulation of double-strand break repair"/>
    <property type="evidence" value="ECO:0007669"/>
    <property type="project" value="TreeGrafter"/>
</dbReference>
<dbReference type="Pfam" id="PF08766">
    <property type="entry name" value="DEK_C"/>
    <property type="match status" value="1"/>
</dbReference>
<dbReference type="Gene3D" id="1.10.10.60">
    <property type="entry name" value="Homeodomain-like"/>
    <property type="match status" value="1"/>
</dbReference>
<gene>
    <name evidence="8" type="ORF">RRG08_053949</name>
</gene>
<evidence type="ECO:0000313" key="9">
    <source>
        <dbReference type="Proteomes" id="UP001283361"/>
    </source>
</evidence>
<feature type="domain" description="DEK-C" evidence="7">
    <location>
        <begin position="410"/>
        <end position="466"/>
    </location>
</feature>
<dbReference type="InterPro" id="IPR044198">
    <property type="entry name" value="DEK"/>
</dbReference>
<evidence type="ECO:0008006" key="10">
    <source>
        <dbReference type="Google" id="ProtNLM"/>
    </source>
</evidence>
<comment type="caution">
    <text evidence="8">The sequence shown here is derived from an EMBL/GenBank/DDBJ whole genome shotgun (WGS) entry which is preliminary data.</text>
</comment>
<reference evidence="8" key="1">
    <citation type="journal article" date="2023" name="G3 (Bethesda)">
        <title>A reference genome for the long-term kleptoplast-retaining sea slug Elysia crispata morphotype clarki.</title>
        <authorList>
            <person name="Eastman K.E."/>
            <person name="Pendleton A.L."/>
            <person name="Shaikh M.A."/>
            <person name="Suttiyut T."/>
            <person name="Ogas R."/>
            <person name="Tomko P."/>
            <person name="Gavelis G."/>
            <person name="Widhalm J.R."/>
            <person name="Wisecaver J.H."/>
        </authorList>
    </citation>
    <scope>NUCLEOTIDE SEQUENCE</scope>
    <source>
        <strain evidence="8">ECLA1</strain>
    </source>
</reference>
<dbReference type="GO" id="GO:0003677">
    <property type="term" value="F:DNA binding"/>
    <property type="evidence" value="ECO:0007669"/>
    <property type="project" value="UniProtKB-KW"/>
</dbReference>
<accession>A0AAE1DEQ3</accession>
<dbReference type="GO" id="GO:0005634">
    <property type="term" value="C:nucleus"/>
    <property type="evidence" value="ECO:0007669"/>
    <property type="project" value="UniProtKB-SubCell"/>
</dbReference>
<feature type="compositionally biased region" description="Basic residues" evidence="5">
    <location>
        <begin position="241"/>
        <end position="276"/>
    </location>
</feature>
<protein>
    <recommendedName>
        <fullName evidence="10">SAP domain-containing protein</fullName>
    </recommendedName>
</protein>
<dbReference type="GO" id="GO:0042393">
    <property type="term" value="F:histone binding"/>
    <property type="evidence" value="ECO:0007669"/>
    <property type="project" value="TreeGrafter"/>
</dbReference>
<evidence type="ECO:0000256" key="3">
    <source>
        <dbReference type="ARBA" id="ARBA00023125"/>
    </source>
</evidence>
<dbReference type="Proteomes" id="UP001283361">
    <property type="component" value="Unassembled WGS sequence"/>
</dbReference>
<evidence type="ECO:0000313" key="8">
    <source>
        <dbReference type="EMBL" id="KAK3767806.1"/>
    </source>
</evidence>
<feature type="compositionally biased region" description="Acidic residues" evidence="5">
    <location>
        <begin position="388"/>
        <end position="402"/>
    </location>
</feature>
<keyword evidence="9" id="KW-1185">Reference proteome</keyword>
<feature type="compositionally biased region" description="Acidic residues" evidence="5">
    <location>
        <begin position="64"/>
        <end position="85"/>
    </location>
</feature>
<evidence type="ECO:0000256" key="5">
    <source>
        <dbReference type="SAM" id="MobiDB-lite"/>
    </source>
</evidence>
<comment type="subcellular location">
    <subcellularLocation>
        <location evidence="1">Nucleus</location>
    </subcellularLocation>
</comment>
<feature type="compositionally biased region" description="Basic and acidic residues" evidence="5">
    <location>
        <begin position="343"/>
        <end position="361"/>
    </location>
</feature>
<dbReference type="PANTHER" id="PTHR13468:SF1">
    <property type="entry name" value="PROTEIN DEK"/>
    <property type="match status" value="1"/>
</dbReference>
<keyword evidence="4" id="KW-0539">Nucleus</keyword>
<dbReference type="SUPFAM" id="SSF109715">
    <property type="entry name" value="DEK C-terminal domain"/>
    <property type="match status" value="1"/>
</dbReference>
<evidence type="ECO:0000256" key="2">
    <source>
        <dbReference type="ARBA" id="ARBA00022853"/>
    </source>
</evidence>
<evidence type="ECO:0000256" key="4">
    <source>
        <dbReference type="ARBA" id="ARBA00023242"/>
    </source>
</evidence>
<feature type="compositionally biased region" description="Basic and acidic residues" evidence="5">
    <location>
        <begin position="277"/>
        <end position="286"/>
    </location>
</feature>
<dbReference type="AlphaFoldDB" id="A0AAE1DEQ3"/>
<dbReference type="PROSITE" id="PS50800">
    <property type="entry name" value="SAP"/>
    <property type="match status" value="1"/>
</dbReference>
<feature type="compositionally biased region" description="Basic and acidic residues" evidence="5">
    <location>
        <begin position="7"/>
        <end position="51"/>
    </location>
</feature>
<feature type="region of interest" description="Disordered" evidence="5">
    <location>
        <begin position="233"/>
        <end position="414"/>
    </location>
</feature>
<evidence type="ECO:0000256" key="1">
    <source>
        <dbReference type="ARBA" id="ARBA00004123"/>
    </source>
</evidence>
<feature type="compositionally biased region" description="Acidic residues" evidence="5">
    <location>
        <begin position="287"/>
        <end position="320"/>
    </location>
</feature>
<feature type="region of interest" description="Disordered" evidence="5">
    <location>
        <begin position="1"/>
        <end position="108"/>
    </location>
</feature>
<feature type="domain" description="SAP" evidence="6">
    <location>
        <begin position="196"/>
        <end position="230"/>
    </location>
</feature>
<dbReference type="InterPro" id="IPR003034">
    <property type="entry name" value="SAP_dom"/>
</dbReference>
<keyword evidence="3" id="KW-0238">DNA-binding</keyword>
<name>A0AAE1DEQ3_9GAST</name>
<dbReference type="InterPro" id="IPR014876">
    <property type="entry name" value="DEK_C"/>
</dbReference>
<sequence>MADEENDVKQINDKVLCVHDENVMDDSSKAEVMVDKKDTKEAAPEVKSGEKEETDTKEEKIEEKSEDDEDGDDDEGEDEDEDEEKETLPPGLLEQPLEVEGKRQKRKVERLSATMMRSPTERPQIEIGEGRGTKLGDIPYVTHYLTVTKAADLKSLHKLLFMRAGTIHEIKKNIKKFSGTTEAKDSKEREKRLAVAQKMSLTELKTICLWLGLRQAGTKSELTERTISFLEKPEDQGMEIKKKRSKSKPAKAKGTKRKRKTKKTDKEGKPKKKAKKSKDEESGKKEEEDEEDMSEGEEEEEEENEDTEGEKDADEDDSEDETPKKKKPKLEVKKKEKKTPKKTVKENGKKEKASPNKEKASSKKKSTPSKVKSPKKETKKKATPKEEELADSLSEDSDSEEEPLVKSVKPPSDDEIKKVVKGILDGADLETVTMKTVVKQVYAKYPKFDLSERKDFIKSTVREVIS</sequence>
<organism evidence="8 9">
    <name type="scientific">Elysia crispata</name>
    <name type="common">lettuce slug</name>
    <dbReference type="NCBI Taxonomy" id="231223"/>
    <lineage>
        <taxon>Eukaryota</taxon>
        <taxon>Metazoa</taxon>
        <taxon>Spiralia</taxon>
        <taxon>Lophotrochozoa</taxon>
        <taxon>Mollusca</taxon>
        <taxon>Gastropoda</taxon>
        <taxon>Heterobranchia</taxon>
        <taxon>Euthyneura</taxon>
        <taxon>Panpulmonata</taxon>
        <taxon>Sacoglossa</taxon>
        <taxon>Placobranchoidea</taxon>
        <taxon>Plakobranchidae</taxon>
        <taxon>Elysia</taxon>
    </lineage>
</organism>
<dbReference type="PROSITE" id="PS51998">
    <property type="entry name" value="DEK_C"/>
    <property type="match status" value="1"/>
</dbReference>
<evidence type="ECO:0000259" key="6">
    <source>
        <dbReference type="PROSITE" id="PS50800"/>
    </source>
</evidence>
<dbReference type="GO" id="GO:0006325">
    <property type="term" value="P:chromatin organization"/>
    <property type="evidence" value="ECO:0007669"/>
    <property type="project" value="UniProtKB-KW"/>
</dbReference>
<keyword evidence="2" id="KW-0156">Chromatin regulator</keyword>
<proteinExistence type="predicted"/>